<gene>
    <name evidence="2" type="ORF">DUI87_07873</name>
</gene>
<feature type="region of interest" description="Disordered" evidence="1">
    <location>
        <begin position="72"/>
        <end position="121"/>
    </location>
</feature>
<evidence type="ECO:0000256" key="1">
    <source>
        <dbReference type="SAM" id="MobiDB-lite"/>
    </source>
</evidence>
<sequence>MSQKCAQVAKEAKGILAWISNNAPSWIRRVTDLLYWALLWPHLESCVEIWVPHYEKDIEMLDKSFCIKQKLKREERREEKRREEKEEKRREEKRREEKRREEKRREEKRREEKSSLWYSRT</sequence>
<name>A0A3M0KSL1_HIRRU</name>
<proteinExistence type="predicted"/>
<evidence type="ECO:0000313" key="2">
    <source>
        <dbReference type="EMBL" id="RMC15671.1"/>
    </source>
</evidence>
<dbReference type="OrthoDB" id="276744at2759"/>
<accession>A0A3M0KSL1</accession>
<dbReference type="AlphaFoldDB" id="A0A3M0KSL1"/>
<evidence type="ECO:0000313" key="3">
    <source>
        <dbReference type="Proteomes" id="UP000269221"/>
    </source>
</evidence>
<reference evidence="2 3" key="1">
    <citation type="submission" date="2018-07" db="EMBL/GenBank/DDBJ databases">
        <title>A high quality draft genome assembly of the barn swallow (H. rustica rustica).</title>
        <authorList>
            <person name="Formenti G."/>
            <person name="Chiara M."/>
            <person name="Poveda L."/>
            <person name="Francoijs K.-J."/>
            <person name="Bonisoli-Alquati A."/>
            <person name="Canova L."/>
            <person name="Gianfranceschi L."/>
            <person name="Horner D.S."/>
            <person name="Saino N."/>
        </authorList>
    </citation>
    <scope>NUCLEOTIDE SEQUENCE [LARGE SCALE GENOMIC DNA]</scope>
    <source>
        <strain evidence="2">Chelidonia</strain>
        <tissue evidence="2">Blood</tissue>
    </source>
</reference>
<organism evidence="2 3">
    <name type="scientific">Hirundo rustica rustica</name>
    <dbReference type="NCBI Taxonomy" id="333673"/>
    <lineage>
        <taxon>Eukaryota</taxon>
        <taxon>Metazoa</taxon>
        <taxon>Chordata</taxon>
        <taxon>Craniata</taxon>
        <taxon>Vertebrata</taxon>
        <taxon>Euteleostomi</taxon>
        <taxon>Archelosauria</taxon>
        <taxon>Archosauria</taxon>
        <taxon>Dinosauria</taxon>
        <taxon>Saurischia</taxon>
        <taxon>Theropoda</taxon>
        <taxon>Coelurosauria</taxon>
        <taxon>Aves</taxon>
        <taxon>Neognathae</taxon>
        <taxon>Neoaves</taxon>
        <taxon>Telluraves</taxon>
        <taxon>Australaves</taxon>
        <taxon>Passeriformes</taxon>
        <taxon>Sylvioidea</taxon>
        <taxon>Hirundinidae</taxon>
        <taxon>Hirundo</taxon>
    </lineage>
</organism>
<dbReference type="Proteomes" id="UP000269221">
    <property type="component" value="Unassembled WGS sequence"/>
</dbReference>
<feature type="compositionally biased region" description="Basic and acidic residues" evidence="1">
    <location>
        <begin position="72"/>
        <end position="114"/>
    </location>
</feature>
<protein>
    <submittedName>
        <fullName evidence="2">Uncharacterized protein</fullName>
    </submittedName>
</protein>
<keyword evidence="3" id="KW-1185">Reference proteome</keyword>
<dbReference type="EMBL" id="QRBI01000104">
    <property type="protein sequence ID" value="RMC15671.1"/>
    <property type="molecule type" value="Genomic_DNA"/>
</dbReference>
<comment type="caution">
    <text evidence="2">The sequence shown here is derived from an EMBL/GenBank/DDBJ whole genome shotgun (WGS) entry which is preliminary data.</text>
</comment>